<evidence type="ECO:0000259" key="9">
    <source>
        <dbReference type="Pfam" id="PF25297"/>
    </source>
</evidence>
<evidence type="ECO:0000256" key="2">
    <source>
        <dbReference type="ARBA" id="ARBA00022603"/>
    </source>
</evidence>
<feature type="domain" description="DUF7878" evidence="9">
    <location>
        <begin position="610"/>
        <end position="714"/>
    </location>
</feature>
<protein>
    <recommendedName>
        <fullName evidence="1">site-specific DNA-methyltransferase (adenine-specific)</fullName>
        <ecNumber evidence="1">2.1.1.72</ecNumber>
    </recommendedName>
</protein>
<dbReference type="EMBL" id="JMCC02000130">
    <property type="protein sequence ID" value="KIG12452.1"/>
    <property type="molecule type" value="Genomic_DNA"/>
</dbReference>
<dbReference type="GO" id="GO:0032259">
    <property type="term" value="P:methylation"/>
    <property type="evidence" value="ECO:0007669"/>
    <property type="project" value="UniProtKB-KW"/>
</dbReference>
<dbReference type="EC" id="2.1.1.72" evidence="1"/>
<dbReference type="SUPFAM" id="SSF53335">
    <property type="entry name" value="S-adenosyl-L-methionine-dependent methyltransferases"/>
    <property type="match status" value="1"/>
</dbReference>
<feature type="region of interest" description="Disordered" evidence="5">
    <location>
        <begin position="311"/>
        <end position="332"/>
    </location>
</feature>
<proteinExistence type="predicted"/>
<dbReference type="InterPro" id="IPR046818">
    <property type="entry name" value="MmeI_C"/>
</dbReference>
<dbReference type="Pfam" id="PF20467">
    <property type="entry name" value="MmeI_C"/>
    <property type="match status" value="1"/>
</dbReference>
<organism evidence="10 11">
    <name type="scientific">Enhygromyxa salina</name>
    <dbReference type="NCBI Taxonomy" id="215803"/>
    <lineage>
        <taxon>Bacteria</taxon>
        <taxon>Pseudomonadati</taxon>
        <taxon>Myxococcota</taxon>
        <taxon>Polyangia</taxon>
        <taxon>Nannocystales</taxon>
        <taxon>Nannocystaceae</taxon>
        <taxon>Enhygromyxa</taxon>
    </lineage>
</organism>
<dbReference type="InterPro" id="IPR057200">
    <property type="entry name" value="DUF7878"/>
</dbReference>
<evidence type="ECO:0000313" key="10">
    <source>
        <dbReference type="EMBL" id="KIG12452.1"/>
    </source>
</evidence>
<feature type="domain" description="MmeI-like DNA-methyltransferase" evidence="8">
    <location>
        <begin position="49"/>
        <end position="289"/>
    </location>
</feature>
<feature type="domain" description="MmeI-like target recognition" evidence="6">
    <location>
        <begin position="307"/>
        <end position="510"/>
    </location>
</feature>
<dbReference type="RefSeq" id="WP_052557686.1">
    <property type="nucleotide sequence ID" value="NZ_JMCC02000130.1"/>
</dbReference>
<evidence type="ECO:0000256" key="3">
    <source>
        <dbReference type="ARBA" id="ARBA00022679"/>
    </source>
</evidence>
<dbReference type="InterPro" id="IPR029063">
    <property type="entry name" value="SAM-dependent_MTases_sf"/>
</dbReference>
<comment type="caution">
    <text evidence="10">The sequence shown here is derived from an EMBL/GenBank/DDBJ whole genome shotgun (WGS) entry which is preliminary data.</text>
</comment>
<accession>A0A0C2CX70</accession>
<dbReference type="Pfam" id="PF20466">
    <property type="entry name" value="MmeI_TRD"/>
    <property type="match status" value="1"/>
</dbReference>
<dbReference type="GO" id="GO:0009007">
    <property type="term" value="F:site-specific DNA-methyltransferase (adenine-specific) activity"/>
    <property type="evidence" value="ECO:0007669"/>
    <property type="project" value="UniProtKB-EC"/>
</dbReference>
<dbReference type="Pfam" id="PF25297">
    <property type="entry name" value="DUF7878"/>
    <property type="match status" value="1"/>
</dbReference>
<evidence type="ECO:0000256" key="1">
    <source>
        <dbReference type="ARBA" id="ARBA00011900"/>
    </source>
</evidence>
<sequence length="731" mass="80913">MDPEQRRQLGAHYTSEADVLTLLRALFLEDLDDSLARVLQLHGPARELGLAAFHDRLAALRLLDPACGCGDFLLVAYRELRRLELELLRHLPAPRACKVSIQQLYGIELQPAPAKLARASLSQLEQRLDHELADALGCPLPRRSAPARVQVRCANALRVDWASLLPADACAYVIGNPPFVGKKARSAEQVADMQIVFANAKGTAALDYACAWFVKAADYVAGTTAEVAYVATNSITQGEHPGLLWPLLRRDRGIEITFAHRSFAWRGQANVHVVIIGFAARAQRPRRIYEAGDVRVVDSINPYLVEGPHQTLSKRRDPLDPSTPRASFGNMPNDGGHLLLDEAARRELLRADPSAARFIRPYVSAKQFLAGQARYCLWLADATPGEFQQSERVRQRVANVRAHRQASTRAATRKLADTPGCFAEIRQPATAYVLIPRHPSARRAIVPLGYFTPDYIVADSCVAIPGASMYHFGVLSSAMHDAWLRQVGGRIKSDLRYSIELVYNNFPWPTAATPAQQRTIERCAARILQLRQRYASTALGGLYAPDAIPGELAAAHRQLDAAVDDAYGIDPRVSPGERVALLFTLRQRTDQMKFDYKIEMVPEDVCGGYNVPAYTEGALEVWQEDVLFLRAEGIPLVEFAIVLARWLHKLVETETLYYASMDFEEEPIFALSWDARLQGFMPSSVWSMSKGVPVPLEVARGSAASYIENLCRDLAPHGICLTKVIADAIDG</sequence>
<dbReference type="AlphaFoldDB" id="A0A0C2CX70"/>
<dbReference type="PANTHER" id="PTHR33841">
    <property type="entry name" value="DNA METHYLTRANSFERASE YEEA-RELATED"/>
    <property type="match status" value="1"/>
</dbReference>
<evidence type="ECO:0000256" key="5">
    <source>
        <dbReference type="SAM" id="MobiDB-lite"/>
    </source>
</evidence>
<dbReference type="InterPro" id="IPR046816">
    <property type="entry name" value="MmeI_Mtase"/>
</dbReference>
<dbReference type="InterPro" id="IPR046820">
    <property type="entry name" value="MmeI_TRD"/>
</dbReference>
<dbReference type="InterPro" id="IPR050953">
    <property type="entry name" value="N4_N6_ade-DNA_methylase"/>
</dbReference>
<feature type="domain" description="MmeI-like C-terminal" evidence="7">
    <location>
        <begin position="513"/>
        <end position="588"/>
    </location>
</feature>
<keyword evidence="3" id="KW-0808">Transferase</keyword>
<evidence type="ECO:0000259" key="8">
    <source>
        <dbReference type="Pfam" id="PF20473"/>
    </source>
</evidence>
<evidence type="ECO:0000313" key="11">
    <source>
        <dbReference type="Proteomes" id="UP000031599"/>
    </source>
</evidence>
<name>A0A0C2CX70_9BACT</name>
<dbReference type="PANTHER" id="PTHR33841:SF1">
    <property type="entry name" value="DNA METHYLTRANSFERASE A"/>
    <property type="match status" value="1"/>
</dbReference>
<dbReference type="Gene3D" id="3.40.50.150">
    <property type="entry name" value="Vaccinia Virus protein VP39"/>
    <property type="match status" value="1"/>
</dbReference>
<evidence type="ECO:0000256" key="4">
    <source>
        <dbReference type="ARBA" id="ARBA00047942"/>
    </source>
</evidence>
<dbReference type="Proteomes" id="UP000031599">
    <property type="component" value="Unassembled WGS sequence"/>
</dbReference>
<dbReference type="Pfam" id="PF20473">
    <property type="entry name" value="MmeI_Mtase"/>
    <property type="match status" value="1"/>
</dbReference>
<gene>
    <name evidence="10" type="ORF">DB30_01444</name>
</gene>
<comment type="catalytic activity">
    <reaction evidence="4">
        <text>a 2'-deoxyadenosine in DNA + S-adenosyl-L-methionine = an N(6)-methyl-2'-deoxyadenosine in DNA + S-adenosyl-L-homocysteine + H(+)</text>
        <dbReference type="Rhea" id="RHEA:15197"/>
        <dbReference type="Rhea" id="RHEA-COMP:12418"/>
        <dbReference type="Rhea" id="RHEA-COMP:12419"/>
        <dbReference type="ChEBI" id="CHEBI:15378"/>
        <dbReference type="ChEBI" id="CHEBI:57856"/>
        <dbReference type="ChEBI" id="CHEBI:59789"/>
        <dbReference type="ChEBI" id="CHEBI:90615"/>
        <dbReference type="ChEBI" id="CHEBI:90616"/>
        <dbReference type="EC" id="2.1.1.72"/>
    </reaction>
</comment>
<reference evidence="10 11" key="1">
    <citation type="submission" date="2014-12" db="EMBL/GenBank/DDBJ databases">
        <title>Genome assembly of Enhygromyxa salina DSM 15201.</title>
        <authorList>
            <person name="Sharma G."/>
            <person name="Subramanian S."/>
        </authorList>
    </citation>
    <scope>NUCLEOTIDE SEQUENCE [LARGE SCALE GENOMIC DNA]</scope>
    <source>
        <strain evidence="10 11">DSM 15201</strain>
    </source>
</reference>
<keyword evidence="2 10" id="KW-0489">Methyltransferase</keyword>
<evidence type="ECO:0000259" key="7">
    <source>
        <dbReference type="Pfam" id="PF20467"/>
    </source>
</evidence>
<evidence type="ECO:0000259" key="6">
    <source>
        <dbReference type="Pfam" id="PF20466"/>
    </source>
</evidence>